<dbReference type="RefSeq" id="WP_084292140.1">
    <property type="nucleotide sequence ID" value="NZ_FWYB01000021.1"/>
</dbReference>
<feature type="transmembrane region" description="Helical" evidence="1">
    <location>
        <begin position="173"/>
        <end position="192"/>
    </location>
</feature>
<evidence type="ECO:0000313" key="3">
    <source>
        <dbReference type="Proteomes" id="UP000192678"/>
    </source>
</evidence>
<evidence type="ECO:0000256" key="1">
    <source>
        <dbReference type="SAM" id="Phobius"/>
    </source>
</evidence>
<evidence type="ECO:0008006" key="4">
    <source>
        <dbReference type="Google" id="ProtNLM"/>
    </source>
</evidence>
<dbReference type="OrthoDB" id="675873at2"/>
<keyword evidence="1" id="KW-1133">Transmembrane helix</keyword>
<proteinExistence type="predicted"/>
<dbReference type="InterPro" id="IPR022134">
    <property type="entry name" value="DUF3667"/>
</dbReference>
<organism evidence="2 3">
    <name type="scientific">Pedobacter nyackensis</name>
    <dbReference type="NCBI Taxonomy" id="475255"/>
    <lineage>
        <taxon>Bacteria</taxon>
        <taxon>Pseudomonadati</taxon>
        <taxon>Bacteroidota</taxon>
        <taxon>Sphingobacteriia</taxon>
        <taxon>Sphingobacteriales</taxon>
        <taxon>Sphingobacteriaceae</taxon>
        <taxon>Pedobacter</taxon>
    </lineage>
</organism>
<feature type="transmembrane region" description="Helical" evidence="1">
    <location>
        <begin position="204"/>
        <end position="224"/>
    </location>
</feature>
<reference evidence="2 3" key="1">
    <citation type="submission" date="2017-04" db="EMBL/GenBank/DDBJ databases">
        <authorList>
            <person name="Afonso C.L."/>
            <person name="Miller P.J."/>
            <person name="Scott M.A."/>
            <person name="Spackman E."/>
            <person name="Goraichik I."/>
            <person name="Dimitrov K.M."/>
            <person name="Suarez D.L."/>
            <person name="Swayne D.E."/>
        </authorList>
    </citation>
    <scope>NUCLEOTIDE SEQUENCE [LARGE SCALE GENOMIC DNA]</scope>
    <source>
        <strain evidence="2 3">DSM 19625</strain>
    </source>
</reference>
<name>A0A1W2F4R1_9SPHI</name>
<sequence>MTNRLREDNTCLNCGSIIQIRYCSQCGQENIEPHESFGSIVSHFIQDLLHFDGKFFVTIKLLFKKPGFLSEEYSRGRRTDYFHPIRMYLFTSALFFLIFFAFFAPKQGEELVVDIKKNTDTTVVGAEKILPNPKNEDWIFKGMSDKVNQLYSEDDPRGKQLLWSVLDNFFHKLPYLLFISLPLYAFYLKLLYFRKREFYYSDHAVFLIHLYVYTFILLLILMGVTKLLPYIGIGGTGLVYLTFLIYAIFYAYSAMRHFYKQSRKLTILKFIFFNTFSFVSLLLLFGLFFLIAFIQA</sequence>
<dbReference type="AlphaFoldDB" id="A0A1W2F4R1"/>
<feature type="transmembrane region" description="Helical" evidence="1">
    <location>
        <begin position="270"/>
        <end position="294"/>
    </location>
</feature>
<dbReference type="Pfam" id="PF12412">
    <property type="entry name" value="DUF3667"/>
    <property type="match status" value="1"/>
</dbReference>
<keyword evidence="1" id="KW-0812">Transmembrane</keyword>
<dbReference type="Proteomes" id="UP000192678">
    <property type="component" value="Unassembled WGS sequence"/>
</dbReference>
<feature type="transmembrane region" description="Helical" evidence="1">
    <location>
        <begin position="85"/>
        <end position="104"/>
    </location>
</feature>
<protein>
    <recommendedName>
        <fullName evidence="4">DUF3667 domain-containing protein</fullName>
    </recommendedName>
</protein>
<evidence type="ECO:0000313" key="2">
    <source>
        <dbReference type="EMBL" id="SMD16915.1"/>
    </source>
</evidence>
<accession>A0A1W2F4R1</accession>
<dbReference type="STRING" id="475255.SAMN04488101_12115"/>
<keyword evidence="3" id="KW-1185">Reference proteome</keyword>
<gene>
    <name evidence="2" type="ORF">SAMN04488101_12115</name>
</gene>
<dbReference type="EMBL" id="FWYB01000021">
    <property type="protein sequence ID" value="SMD16915.1"/>
    <property type="molecule type" value="Genomic_DNA"/>
</dbReference>
<keyword evidence="1" id="KW-0472">Membrane</keyword>
<feature type="transmembrane region" description="Helical" evidence="1">
    <location>
        <begin position="230"/>
        <end position="249"/>
    </location>
</feature>